<name>A0A7X4YBZ1_9BACT</name>
<reference evidence="1 2" key="1">
    <citation type="submission" date="2020-01" db="EMBL/GenBank/DDBJ databases">
        <title>The draft genome sequence of Corallococcus exiguus DSM 14696.</title>
        <authorList>
            <person name="Zhang X."/>
            <person name="Zhu H."/>
        </authorList>
    </citation>
    <scope>NUCLEOTIDE SEQUENCE [LARGE SCALE GENOMIC DNA]</scope>
    <source>
        <strain evidence="1 2">DSM 14696</strain>
    </source>
</reference>
<proteinExistence type="predicted"/>
<accession>A0A7X4YBZ1</accession>
<evidence type="ECO:0000313" key="1">
    <source>
        <dbReference type="EMBL" id="NBC41457.1"/>
    </source>
</evidence>
<comment type="caution">
    <text evidence="1">The sequence shown here is derived from an EMBL/GenBank/DDBJ whole genome shotgun (WGS) entry which is preliminary data.</text>
</comment>
<organism evidence="1 2">
    <name type="scientific">Corallococcus exiguus</name>
    <dbReference type="NCBI Taxonomy" id="83462"/>
    <lineage>
        <taxon>Bacteria</taxon>
        <taxon>Pseudomonadati</taxon>
        <taxon>Myxococcota</taxon>
        <taxon>Myxococcia</taxon>
        <taxon>Myxococcales</taxon>
        <taxon>Cystobacterineae</taxon>
        <taxon>Myxococcaceae</taxon>
        <taxon>Corallococcus</taxon>
    </lineage>
</organism>
<dbReference type="Proteomes" id="UP000537825">
    <property type="component" value="Unassembled WGS sequence"/>
</dbReference>
<dbReference type="EMBL" id="JAAAPK010000004">
    <property type="protein sequence ID" value="NBC41457.1"/>
    <property type="molecule type" value="Genomic_DNA"/>
</dbReference>
<dbReference type="RefSeq" id="WP_139915208.1">
    <property type="nucleotide sequence ID" value="NZ_CBCSLE010000040.1"/>
</dbReference>
<gene>
    <name evidence="1" type="ORF">GTZ93_16690</name>
</gene>
<dbReference type="AlphaFoldDB" id="A0A7X4YBZ1"/>
<keyword evidence="2" id="KW-1185">Reference proteome</keyword>
<sequence length="256" mass="28116">MIPNAAHSPMLGTIILDSFKKTEAPRIAAALGEICSANDNYGWASTGVYSFFDPQTKETLYLGLAQDFTERFKQHTGLKACAPKFCKKGKIAAYFQQKEKLGFGILAQSPLEQPVLRKNRKERRAQPHDDDLAGLTYAQTGEGQLIEAHRLALGVLPPWNSIGGDKRGQARASEGNIAIVQALCGRLDAFPVARSTLRELADTPLFTDYEVDLHAARLMAQLDSDLLGCLSRLARRGALSKPLDAYLEYLKRTPAL</sequence>
<evidence type="ECO:0000313" key="2">
    <source>
        <dbReference type="Proteomes" id="UP000537825"/>
    </source>
</evidence>
<protein>
    <submittedName>
        <fullName evidence="1">GIY-YIG nuclease family protein</fullName>
    </submittedName>
</protein>